<dbReference type="InterPro" id="IPR009057">
    <property type="entry name" value="Homeodomain-like_sf"/>
</dbReference>
<accession>A0ABR6ZH54</accession>
<dbReference type="RefSeq" id="WP_186956738.1">
    <property type="nucleotide sequence ID" value="NZ_JACOFX010000023.1"/>
</dbReference>
<name>A0ABR6ZH54_9BURK</name>
<proteinExistence type="predicted"/>
<comment type="caution">
    <text evidence="6">The sequence shown here is derived from an EMBL/GenBank/DDBJ whole genome shotgun (WGS) entry which is preliminary data.</text>
</comment>
<sequence length="214" mass="23404">MNPENLSHASHAPVQERSRSTALRLLSATIALLDESGLEGALIPRIAEQAGVAPASVYRRFADKNALLRAAFLHALKESNASSSATLSSHLRGDTLAASVKKLIDMLFDQYQQHPHFLRALSQFIDADTDRAFVGEARAIIRANIDLIVDLLLPHRSEIRHAAPALALRFLVLNATCSIEAYSLDPNSMWHVEPCLSRADMTAQLVHGFVSHLA</sequence>
<feature type="DNA-binding region" description="H-T-H motif" evidence="4">
    <location>
        <begin position="42"/>
        <end position="61"/>
    </location>
</feature>
<evidence type="ECO:0000256" key="2">
    <source>
        <dbReference type="ARBA" id="ARBA00023125"/>
    </source>
</evidence>
<dbReference type="PANTHER" id="PTHR30055">
    <property type="entry name" value="HTH-TYPE TRANSCRIPTIONAL REGULATOR RUTR"/>
    <property type="match status" value="1"/>
</dbReference>
<organism evidence="6 7">
    <name type="scientific">Undibacterium umbellatum</name>
    <dbReference type="NCBI Taxonomy" id="2762300"/>
    <lineage>
        <taxon>Bacteria</taxon>
        <taxon>Pseudomonadati</taxon>
        <taxon>Pseudomonadota</taxon>
        <taxon>Betaproteobacteria</taxon>
        <taxon>Burkholderiales</taxon>
        <taxon>Oxalobacteraceae</taxon>
        <taxon>Undibacterium</taxon>
    </lineage>
</organism>
<protein>
    <submittedName>
        <fullName evidence="6">TetR/AcrR family transcriptional regulator</fullName>
    </submittedName>
</protein>
<dbReference type="Gene3D" id="1.10.357.10">
    <property type="entry name" value="Tetracycline Repressor, domain 2"/>
    <property type="match status" value="1"/>
</dbReference>
<dbReference type="Proteomes" id="UP000646911">
    <property type="component" value="Unassembled WGS sequence"/>
</dbReference>
<evidence type="ECO:0000259" key="5">
    <source>
        <dbReference type="PROSITE" id="PS50977"/>
    </source>
</evidence>
<evidence type="ECO:0000313" key="6">
    <source>
        <dbReference type="EMBL" id="MBC3911055.1"/>
    </source>
</evidence>
<evidence type="ECO:0000256" key="3">
    <source>
        <dbReference type="ARBA" id="ARBA00023163"/>
    </source>
</evidence>
<keyword evidence="2 4" id="KW-0238">DNA-binding</keyword>
<dbReference type="InterPro" id="IPR001647">
    <property type="entry name" value="HTH_TetR"/>
</dbReference>
<dbReference type="PRINTS" id="PR00455">
    <property type="entry name" value="HTHTETR"/>
</dbReference>
<evidence type="ECO:0000313" key="7">
    <source>
        <dbReference type="Proteomes" id="UP000646911"/>
    </source>
</evidence>
<evidence type="ECO:0000256" key="4">
    <source>
        <dbReference type="PROSITE-ProRule" id="PRU00335"/>
    </source>
</evidence>
<dbReference type="SUPFAM" id="SSF46689">
    <property type="entry name" value="Homeodomain-like"/>
    <property type="match status" value="1"/>
</dbReference>
<dbReference type="PANTHER" id="PTHR30055:SF234">
    <property type="entry name" value="HTH-TYPE TRANSCRIPTIONAL REGULATOR BETI"/>
    <property type="match status" value="1"/>
</dbReference>
<evidence type="ECO:0000256" key="1">
    <source>
        <dbReference type="ARBA" id="ARBA00023015"/>
    </source>
</evidence>
<feature type="domain" description="HTH tetR-type" evidence="5">
    <location>
        <begin position="19"/>
        <end position="79"/>
    </location>
</feature>
<dbReference type="InterPro" id="IPR050109">
    <property type="entry name" value="HTH-type_TetR-like_transc_reg"/>
</dbReference>
<dbReference type="EMBL" id="JACOFX010000023">
    <property type="protein sequence ID" value="MBC3911055.1"/>
    <property type="molecule type" value="Genomic_DNA"/>
</dbReference>
<dbReference type="Pfam" id="PF00440">
    <property type="entry name" value="TetR_N"/>
    <property type="match status" value="1"/>
</dbReference>
<keyword evidence="1" id="KW-0805">Transcription regulation</keyword>
<gene>
    <name evidence="6" type="ORF">H8L47_26120</name>
</gene>
<dbReference type="PROSITE" id="PS50977">
    <property type="entry name" value="HTH_TETR_2"/>
    <property type="match status" value="1"/>
</dbReference>
<keyword evidence="3" id="KW-0804">Transcription</keyword>
<keyword evidence="7" id="KW-1185">Reference proteome</keyword>
<reference evidence="6 7" key="1">
    <citation type="submission" date="2020-08" db="EMBL/GenBank/DDBJ databases">
        <title>Novel species isolated from subtropical streams in China.</title>
        <authorList>
            <person name="Lu H."/>
        </authorList>
    </citation>
    <scope>NUCLEOTIDE SEQUENCE [LARGE SCALE GENOMIC DNA]</scope>
    <source>
        <strain evidence="6 7">NL8W</strain>
    </source>
</reference>